<dbReference type="InterPro" id="IPR003034">
    <property type="entry name" value="SAP_dom"/>
</dbReference>
<dbReference type="PANTHER" id="PTHR14304:SF14">
    <property type="entry name" value="CELL DIVISION CYCLE AND APOPTOSIS REGULATOR PROTEIN 1"/>
    <property type="match status" value="1"/>
</dbReference>
<dbReference type="InterPro" id="IPR025224">
    <property type="entry name" value="CCAR1/CCAR2"/>
</dbReference>
<dbReference type="SUPFAM" id="SSF47473">
    <property type="entry name" value="EF-hand"/>
    <property type="match status" value="1"/>
</dbReference>
<evidence type="ECO:0000256" key="5">
    <source>
        <dbReference type="ARBA" id="ARBA00023159"/>
    </source>
</evidence>
<dbReference type="InterPro" id="IPR045353">
    <property type="entry name" value="LAIKA"/>
</dbReference>
<dbReference type="Gene3D" id="1.10.238.10">
    <property type="entry name" value="EF-hand"/>
    <property type="match status" value="1"/>
</dbReference>
<feature type="compositionally biased region" description="Basic and acidic residues" evidence="8">
    <location>
        <begin position="804"/>
        <end position="840"/>
    </location>
</feature>
<feature type="domain" description="SAP" evidence="9">
    <location>
        <begin position="622"/>
        <end position="656"/>
    </location>
</feature>
<dbReference type="Pfam" id="PF02037">
    <property type="entry name" value="SAP"/>
    <property type="match status" value="1"/>
</dbReference>
<dbReference type="InterPro" id="IPR012340">
    <property type="entry name" value="NA-bd_OB-fold"/>
</dbReference>
<reference evidence="10" key="3">
    <citation type="submission" date="2025-09" db="UniProtKB">
        <authorList>
            <consortium name="Ensembl"/>
        </authorList>
    </citation>
    <scope>IDENTIFICATION</scope>
</reference>
<feature type="region of interest" description="Disordered" evidence="8">
    <location>
        <begin position="804"/>
        <end position="870"/>
    </location>
</feature>
<evidence type="ECO:0000313" key="10">
    <source>
        <dbReference type="Ensembl" id="ENSNFUP00015005973.1"/>
    </source>
</evidence>
<evidence type="ECO:0000259" key="9">
    <source>
        <dbReference type="PROSITE" id="PS50800"/>
    </source>
</evidence>
<feature type="region of interest" description="Disordered" evidence="8">
    <location>
        <begin position="244"/>
        <end position="348"/>
    </location>
</feature>
<evidence type="ECO:0000256" key="6">
    <source>
        <dbReference type="ARBA" id="ARBA00023306"/>
    </source>
</evidence>
<proteinExistence type="predicted"/>
<dbReference type="PANTHER" id="PTHR14304">
    <property type="entry name" value="CELL DIVISION CYCLE AND APOPTOSIS REGULATOR PROTEIN"/>
    <property type="match status" value="1"/>
</dbReference>
<feature type="region of interest" description="Disordered" evidence="8">
    <location>
        <begin position="659"/>
        <end position="700"/>
    </location>
</feature>
<feature type="region of interest" description="Disordered" evidence="8">
    <location>
        <begin position="587"/>
        <end position="617"/>
    </location>
</feature>
<keyword evidence="6" id="KW-0131">Cell cycle</keyword>
<dbReference type="GeneTree" id="ENSGT00530000063672"/>
<dbReference type="SUPFAM" id="SSF50249">
    <property type="entry name" value="Nucleic acid-binding proteins"/>
    <property type="match status" value="1"/>
</dbReference>
<dbReference type="Gene3D" id="1.10.720.30">
    <property type="entry name" value="SAP domain"/>
    <property type="match status" value="1"/>
</dbReference>
<name>A0A8C6KM86_NOTFU</name>
<protein>
    <recommendedName>
        <fullName evidence="7">Cell division cycle and apoptosis regulator protein 1</fullName>
    </recommendedName>
</protein>
<sequence>MAQFGGQKNPPWASPFATTAVSQPALGVQQPSLLGASPSVYSQQSALAAATLSNQSAASYQLSQQTAALQQQAAAAAAAFYVPLRVPQPPVQLPTSLSLSNPQQTAQITVSYPTPRSSHQQQTQPQKQRVFTGVVNKLHDTFGFVDEDVFFQLSAVKGKTPQVGDRVLVEAVYNPNLPFKWNAQRIQTLPQLANQSPQAPSMIKPAPTMLQSLPPPTTFSVPAQAPPPSLLQAQLSAASLTPLLQNPPQPLLPQPPPKDVFPGGLLQAPVRLMPQPQPMRRLEPPPRFPPTRNDRGPELILRSKEERSRDRDRERRRSRERSPTRKRSRDRSPRRERSPRRPRRAVPRYTVQLSKFSLDGSSCDLMELRRRYQSLYIPSDFFNAVFTWVDAFPFTRSFQFGNACNFHILHKEVDPVVKNTAVLDPPDVNHTYSAKVMLLTNPSLEELYHKSCALAEDPQELRDAFQHPARLIKFLVGMRGKDEAMAIGGHWSPSLDGADPEKDPAVLIKTAIRCCKALTGIDLSLCTQYRFAEIRYHRPEETHKGRTVPAHVETVVLFLPDVWHCLPTRSEWEVLSRGLREQLAEKLSAERKEADGEQEEEEKDEDESKDVSIPTHWAKLDPKSMKVNDLRKELDCRSLSSKGLKSQLIARLTKQLKVEEQVEESKEPEKPECKVPEEEEQPRSEDDREEDERKKQEELERQRRERRYILPDEPIILVHPNWAAKNGKFDCSVMSLSVLLDYRLEDNKEHSFEVSLFAELFNEMLQRDFGYRIYKALAALPAKDEKKEKKVKKEVEKKELEKREIKKEKEEESDEPAAKKTKEDEEEKKCDEKMIKKEESRDEEDNEDEGSTANAEEYDPMEAEDADDDDDDVVFVPQEKKQMVTHNKELLMAFVYFDQSHCGYLLERDLEEILYTLGLHLSRAQIKKLLNKPVVRETCYYRKLTDRGKDDPVPSSNEAEIENLIGNRGLIPSFTARSQSEASGSGNLIVYNGAMVDVGSMMQKLEKSEKAREEIEQKLMLQDTLQHMRSVSSLGTSRYFIRSSRYVSLHFRNQSIN</sequence>
<keyword evidence="5" id="KW-0010">Activator</keyword>
<feature type="compositionally biased region" description="Acidic residues" evidence="8">
    <location>
        <begin position="596"/>
        <end position="608"/>
    </location>
</feature>
<evidence type="ECO:0000256" key="4">
    <source>
        <dbReference type="ARBA" id="ARBA00023054"/>
    </source>
</evidence>
<dbReference type="Proteomes" id="UP000694548">
    <property type="component" value="Chromosome sgr03"/>
</dbReference>
<feature type="compositionally biased region" description="Basic and acidic residues" evidence="8">
    <location>
        <begin position="292"/>
        <end position="323"/>
    </location>
</feature>
<dbReference type="SMART" id="SM00513">
    <property type="entry name" value="SAP"/>
    <property type="match status" value="1"/>
</dbReference>
<dbReference type="FunFam" id="1.10.720.30:FF:000006">
    <property type="entry name" value="Cell division cycle and apoptosis regulator protein 1"/>
    <property type="match status" value="1"/>
</dbReference>
<feature type="compositionally biased region" description="Pro residues" evidence="8">
    <location>
        <begin position="245"/>
        <end position="259"/>
    </location>
</feature>
<comment type="subcellular location">
    <subcellularLocation>
        <location evidence="1">Cytoplasm</location>
        <location evidence="1">Perinuclear region</location>
    </subcellularLocation>
</comment>
<evidence type="ECO:0000313" key="11">
    <source>
        <dbReference type="Proteomes" id="UP000694548"/>
    </source>
</evidence>
<dbReference type="InterPro" id="IPR025223">
    <property type="entry name" value="S1-like_RNA-bd_dom"/>
</dbReference>
<dbReference type="GO" id="GO:0048471">
    <property type="term" value="C:perinuclear region of cytoplasm"/>
    <property type="evidence" value="ECO:0007669"/>
    <property type="project" value="UniProtKB-SubCell"/>
</dbReference>
<dbReference type="InterPro" id="IPR036361">
    <property type="entry name" value="SAP_dom_sf"/>
</dbReference>
<feature type="compositionally biased region" description="Basic residues" evidence="8">
    <location>
        <begin position="337"/>
        <end position="346"/>
    </location>
</feature>
<dbReference type="GO" id="GO:0006355">
    <property type="term" value="P:regulation of DNA-templated transcription"/>
    <property type="evidence" value="ECO:0007669"/>
    <property type="project" value="InterPro"/>
</dbReference>
<dbReference type="SMART" id="SM01122">
    <property type="entry name" value="DBC1"/>
    <property type="match status" value="1"/>
</dbReference>
<dbReference type="Ensembl" id="ENSNFUT00015006294.1">
    <property type="protein sequence ID" value="ENSNFUP00015005973.1"/>
    <property type="gene ID" value="ENSNFUG00015002979.1"/>
</dbReference>
<evidence type="ECO:0000256" key="2">
    <source>
        <dbReference type="ARBA" id="ARBA00022490"/>
    </source>
</evidence>
<evidence type="ECO:0000256" key="1">
    <source>
        <dbReference type="ARBA" id="ARBA00004556"/>
    </source>
</evidence>
<evidence type="ECO:0000256" key="8">
    <source>
        <dbReference type="SAM" id="MobiDB-lite"/>
    </source>
</evidence>
<dbReference type="Pfam" id="PF19256">
    <property type="entry name" value="LAIKA"/>
    <property type="match status" value="1"/>
</dbReference>
<accession>A0A8C6KM86</accession>
<keyword evidence="3" id="KW-0597">Phosphoprotein</keyword>
<organism evidence="10 11">
    <name type="scientific">Nothobranchius furzeri</name>
    <name type="common">Turquoise killifish</name>
    <dbReference type="NCBI Taxonomy" id="105023"/>
    <lineage>
        <taxon>Eukaryota</taxon>
        <taxon>Metazoa</taxon>
        <taxon>Chordata</taxon>
        <taxon>Craniata</taxon>
        <taxon>Vertebrata</taxon>
        <taxon>Euteleostomi</taxon>
        <taxon>Actinopterygii</taxon>
        <taxon>Neopterygii</taxon>
        <taxon>Teleostei</taxon>
        <taxon>Neoteleostei</taxon>
        <taxon>Acanthomorphata</taxon>
        <taxon>Ovalentaria</taxon>
        <taxon>Atherinomorphae</taxon>
        <taxon>Cyprinodontiformes</taxon>
        <taxon>Nothobranchiidae</taxon>
        <taxon>Nothobranchius</taxon>
    </lineage>
</organism>
<dbReference type="PROSITE" id="PS50800">
    <property type="entry name" value="SAP"/>
    <property type="match status" value="1"/>
</dbReference>
<dbReference type="Gene3D" id="2.40.50.140">
    <property type="entry name" value="Nucleic acid-binding proteins"/>
    <property type="match status" value="1"/>
</dbReference>
<gene>
    <name evidence="10" type="primary">CCAR1</name>
    <name evidence="10" type="synonym">ccar1</name>
</gene>
<dbReference type="GO" id="GO:0005634">
    <property type="term" value="C:nucleus"/>
    <property type="evidence" value="ECO:0007669"/>
    <property type="project" value="TreeGrafter"/>
</dbReference>
<feature type="compositionally biased region" description="Acidic residues" evidence="8">
    <location>
        <begin position="841"/>
        <end position="870"/>
    </location>
</feature>
<evidence type="ECO:0000256" key="3">
    <source>
        <dbReference type="ARBA" id="ARBA00022553"/>
    </source>
</evidence>
<dbReference type="AlphaFoldDB" id="A0A8C6KM86"/>
<keyword evidence="2" id="KW-0963">Cytoplasm</keyword>
<evidence type="ECO:0000256" key="7">
    <source>
        <dbReference type="ARBA" id="ARBA00072349"/>
    </source>
</evidence>
<dbReference type="InterPro" id="IPR025954">
    <property type="entry name" value="DBC1/CARP1_inactive_NUDIX"/>
</dbReference>
<dbReference type="SUPFAM" id="SSF68906">
    <property type="entry name" value="SAP domain"/>
    <property type="match status" value="1"/>
</dbReference>
<dbReference type="Pfam" id="PF14444">
    <property type="entry name" value="S1-like"/>
    <property type="match status" value="1"/>
</dbReference>
<keyword evidence="11" id="KW-1185">Reference proteome</keyword>
<reference evidence="10" key="2">
    <citation type="submission" date="2025-08" db="UniProtKB">
        <authorList>
            <consortium name="Ensembl"/>
        </authorList>
    </citation>
    <scope>IDENTIFICATION</scope>
</reference>
<dbReference type="Pfam" id="PF14443">
    <property type="entry name" value="DBC1"/>
    <property type="match status" value="1"/>
</dbReference>
<reference evidence="10" key="1">
    <citation type="submission" date="2014-08" db="EMBL/GenBank/DDBJ databases">
        <authorList>
            <person name="Senf B."/>
            <person name="Petzold A."/>
            <person name="Downie B.R."/>
            <person name="Koch P."/>
            <person name="Platzer M."/>
        </authorList>
    </citation>
    <scope>NUCLEOTIDE SEQUENCE [LARGE SCALE GENOMIC DNA]</scope>
    <source>
        <strain evidence="10">GRZ</strain>
    </source>
</reference>
<keyword evidence="4" id="KW-0175">Coiled coil</keyword>
<dbReference type="InterPro" id="IPR011992">
    <property type="entry name" value="EF-hand-dom_pair"/>
</dbReference>